<evidence type="ECO:0000256" key="3">
    <source>
        <dbReference type="ARBA" id="ARBA00022553"/>
    </source>
</evidence>
<dbReference type="PANTHER" id="PTHR43711:SF26">
    <property type="entry name" value="SENSOR HISTIDINE KINASE RCSC"/>
    <property type="match status" value="1"/>
</dbReference>
<dbReference type="Proteomes" id="UP000060487">
    <property type="component" value="Unassembled WGS sequence"/>
</dbReference>
<dbReference type="GO" id="GO:0004673">
    <property type="term" value="F:protein histidine kinase activity"/>
    <property type="evidence" value="ECO:0007669"/>
    <property type="project" value="UniProtKB-EC"/>
</dbReference>
<keyword evidence="7" id="KW-0175">Coiled coil</keyword>
<evidence type="ECO:0000256" key="1">
    <source>
        <dbReference type="ARBA" id="ARBA00000085"/>
    </source>
</evidence>
<proteinExistence type="predicted"/>
<name>A0ABR5SEM0_9BACT</name>
<keyword evidence="6" id="KW-0902">Two-component regulatory system</keyword>
<dbReference type="InterPro" id="IPR005467">
    <property type="entry name" value="His_kinase_dom"/>
</dbReference>
<dbReference type="PANTHER" id="PTHR43711">
    <property type="entry name" value="TWO-COMPONENT HISTIDINE KINASE"/>
    <property type="match status" value="1"/>
</dbReference>
<comment type="catalytic activity">
    <reaction evidence="1">
        <text>ATP + protein L-histidine = ADP + protein N-phospho-L-histidine.</text>
        <dbReference type="EC" id="2.7.13.3"/>
    </reaction>
</comment>
<evidence type="ECO:0000313" key="10">
    <source>
        <dbReference type="EMBL" id="KWT84429.1"/>
    </source>
</evidence>
<dbReference type="SUPFAM" id="SSF47384">
    <property type="entry name" value="Homodimeric domain of signal transducing histidine kinase"/>
    <property type="match status" value="1"/>
</dbReference>
<feature type="compositionally biased region" description="Acidic residues" evidence="8">
    <location>
        <begin position="292"/>
        <end position="301"/>
    </location>
</feature>
<feature type="domain" description="Histidine kinase" evidence="9">
    <location>
        <begin position="54"/>
        <end position="277"/>
    </location>
</feature>
<dbReference type="RefSeq" id="WP_085052536.1">
    <property type="nucleotide sequence ID" value="NZ_LNQR01000068.1"/>
</dbReference>
<evidence type="ECO:0000256" key="6">
    <source>
        <dbReference type="ARBA" id="ARBA00023012"/>
    </source>
</evidence>
<gene>
    <name evidence="10" type="ORF">ASN18_1925</name>
</gene>
<dbReference type="EMBL" id="LNQR01000068">
    <property type="protein sequence ID" value="KWT84429.1"/>
    <property type="molecule type" value="Genomic_DNA"/>
</dbReference>
<organism evidence="10 11">
    <name type="scientific">Candidatus Magnetominusculus xianensis</name>
    <dbReference type="NCBI Taxonomy" id="1748249"/>
    <lineage>
        <taxon>Bacteria</taxon>
        <taxon>Pseudomonadati</taxon>
        <taxon>Nitrospirota</taxon>
        <taxon>Nitrospiria</taxon>
        <taxon>Nitrospirales</taxon>
        <taxon>Nitrospiraceae</taxon>
        <taxon>Candidatus Magnetominusculus</taxon>
    </lineage>
</organism>
<keyword evidence="11" id="KW-1185">Reference proteome</keyword>
<dbReference type="CDD" id="cd00082">
    <property type="entry name" value="HisKA"/>
    <property type="match status" value="1"/>
</dbReference>
<feature type="region of interest" description="Disordered" evidence="8">
    <location>
        <begin position="279"/>
        <end position="301"/>
    </location>
</feature>
<evidence type="ECO:0000256" key="4">
    <source>
        <dbReference type="ARBA" id="ARBA00022679"/>
    </source>
</evidence>
<dbReference type="Gene3D" id="3.30.565.10">
    <property type="entry name" value="Histidine kinase-like ATPase, C-terminal domain"/>
    <property type="match status" value="1"/>
</dbReference>
<evidence type="ECO:0000256" key="5">
    <source>
        <dbReference type="ARBA" id="ARBA00022777"/>
    </source>
</evidence>
<dbReference type="InterPro" id="IPR036097">
    <property type="entry name" value="HisK_dim/P_sf"/>
</dbReference>
<dbReference type="PROSITE" id="PS50109">
    <property type="entry name" value="HIS_KIN"/>
    <property type="match status" value="1"/>
</dbReference>
<evidence type="ECO:0000313" key="11">
    <source>
        <dbReference type="Proteomes" id="UP000060487"/>
    </source>
</evidence>
<dbReference type="InterPro" id="IPR004358">
    <property type="entry name" value="Sig_transdc_His_kin-like_C"/>
</dbReference>
<keyword evidence="5 10" id="KW-0418">Kinase</keyword>
<dbReference type="InterPro" id="IPR003661">
    <property type="entry name" value="HisK_dim/P_dom"/>
</dbReference>
<sequence>MTKLTNKELIEELKRRFQENENALFDLKVMTKKLVKINKKLEDSEALKSNFLSNIRNEINNPLTAILGLSQQLLSASELDCDSVKSMLALIHEESFNLDFQIKNIFAAAEIESGEASLGVSIVDVVTLLNNIISSFKHAAETKNIDVEMIYDWLGEEEPAILFKSDPEKLSVIVSNLLSNAIEFTNENGKVEIKLWTDGSNLKIDVKDNGIGMDNADLEIIFDRFRQLETGSTKTHKGHGLGLSIVKAVVDFLNGTVTVSSSKGVGSLFSISIPEASGPEMEGFSSEGNEFIFDDDEGEKF</sequence>
<evidence type="ECO:0000256" key="8">
    <source>
        <dbReference type="SAM" id="MobiDB-lite"/>
    </source>
</evidence>
<dbReference type="EC" id="2.7.13.3" evidence="2"/>
<dbReference type="Pfam" id="PF02518">
    <property type="entry name" value="HATPase_c"/>
    <property type="match status" value="1"/>
</dbReference>
<evidence type="ECO:0000256" key="2">
    <source>
        <dbReference type="ARBA" id="ARBA00012438"/>
    </source>
</evidence>
<dbReference type="SUPFAM" id="SSF55874">
    <property type="entry name" value="ATPase domain of HSP90 chaperone/DNA topoisomerase II/histidine kinase"/>
    <property type="match status" value="1"/>
</dbReference>
<feature type="coiled-coil region" evidence="7">
    <location>
        <begin position="10"/>
        <end position="47"/>
    </location>
</feature>
<protein>
    <recommendedName>
        <fullName evidence="2">histidine kinase</fullName>
        <ecNumber evidence="2">2.7.13.3</ecNumber>
    </recommendedName>
</protein>
<dbReference type="SMART" id="SM00387">
    <property type="entry name" value="HATPase_c"/>
    <property type="match status" value="1"/>
</dbReference>
<comment type="caution">
    <text evidence="10">The sequence shown here is derived from an EMBL/GenBank/DDBJ whole genome shotgun (WGS) entry which is preliminary data.</text>
</comment>
<keyword evidence="4 10" id="KW-0808">Transferase</keyword>
<dbReference type="CDD" id="cd00075">
    <property type="entry name" value="HATPase"/>
    <property type="match status" value="1"/>
</dbReference>
<dbReference type="Gene3D" id="1.10.287.130">
    <property type="match status" value="1"/>
</dbReference>
<accession>A0ABR5SEM0</accession>
<dbReference type="InterPro" id="IPR050736">
    <property type="entry name" value="Sensor_HK_Regulatory"/>
</dbReference>
<keyword evidence="3" id="KW-0597">Phosphoprotein</keyword>
<dbReference type="SMART" id="SM00388">
    <property type="entry name" value="HisKA"/>
    <property type="match status" value="1"/>
</dbReference>
<evidence type="ECO:0000256" key="7">
    <source>
        <dbReference type="SAM" id="Coils"/>
    </source>
</evidence>
<reference evidence="10 11" key="1">
    <citation type="submission" date="2015-11" db="EMBL/GenBank/DDBJ databases">
        <authorList>
            <person name="Lin W."/>
        </authorList>
    </citation>
    <scope>NUCLEOTIDE SEQUENCE [LARGE SCALE GENOMIC DNA]</scope>
    <source>
        <strain evidence="10 11">HCH-1</strain>
    </source>
</reference>
<dbReference type="InterPro" id="IPR003594">
    <property type="entry name" value="HATPase_dom"/>
</dbReference>
<evidence type="ECO:0000259" key="9">
    <source>
        <dbReference type="PROSITE" id="PS50109"/>
    </source>
</evidence>
<dbReference type="PRINTS" id="PR00344">
    <property type="entry name" value="BCTRLSENSOR"/>
</dbReference>
<dbReference type="Pfam" id="PF00512">
    <property type="entry name" value="HisKA"/>
    <property type="match status" value="1"/>
</dbReference>
<dbReference type="InterPro" id="IPR036890">
    <property type="entry name" value="HATPase_C_sf"/>
</dbReference>